<dbReference type="Proteomes" id="UP001190700">
    <property type="component" value="Unassembled WGS sequence"/>
</dbReference>
<dbReference type="AlphaFoldDB" id="A0AAE0GZN8"/>
<evidence type="ECO:0000313" key="1">
    <source>
        <dbReference type="EMBL" id="KAK3287317.1"/>
    </source>
</evidence>
<keyword evidence="2" id="KW-1185">Reference proteome</keyword>
<evidence type="ECO:0000313" key="2">
    <source>
        <dbReference type="Proteomes" id="UP001190700"/>
    </source>
</evidence>
<name>A0AAE0GZN8_9CHLO</name>
<gene>
    <name evidence="1" type="ORF">CYMTET_5164</name>
</gene>
<organism evidence="1 2">
    <name type="scientific">Cymbomonas tetramitiformis</name>
    <dbReference type="NCBI Taxonomy" id="36881"/>
    <lineage>
        <taxon>Eukaryota</taxon>
        <taxon>Viridiplantae</taxon>
        <taxon>Chlorophyta</taxon>
        <taxon>Pyramimonadophyceae</taxon>
        <taxon>Pyramimonadales</taxon>
        <taxon>Pyramimonadaceae</taxon>
        <taxon>Cymbomonas</taxon>
    </lineage>
</organism>
<sequence length="425" mass="46929">MKGTKDKQDLLVVKPQTPDQDGITYVKLCMRREAALNAGKMVADSMARQNIEDCIKLLLIREYKERVSEQLRVQFPAPTKVTWKDLEVIVEVQDKLKNDAESLTLQQELTRRAQGLLEEGTSCTCWDAYVPQDFHKRRLQSIHEHETARQADGGDGAGAQALSVDELEYDSNCNERDEYVAVDRIGSAEAEEVINDHSEVDQAAAEVNEHQVYEPPETVLPKAGDVTTRCDGHQTDIQELPLDEMPDGVVDLVTARWAAAACVDDHGVVDFSEHGHVRAGTIQNRPYEASRLKMKDHLTEDQTLQMAQGQSICKLLNATLYEGLALVSSGGELMFYRALLMDTGANCNIIAIAVDNSWDLLVDTGPLKNSLMIDIKLGRGVAVSYAPSVLGMDTQDEEQRVAASGERPEYTVDDMLVPSSPLSGS</sequence>
<reference evidence="1 2" key="1">
    <citation type="journal article" date="2015" name="Genome Biol. Evol.">
        <title>Comparative Genomics of a Bacterivorous Green Alga Reveals Evolutionary Causalities and Consequences of Phago-Mixotrophic Mode of Nutrition.</title>
        <authorList>
            <person name="Burns J.A."/>
            <person name="Paasch A."/>
            <person name="Narechania A."/>
            <person name="Kim E."/>
        </authorList>
    </citation>
    <scope>NUCLEOTIDE SEQUENCE [LARGE SCALE GENOMIC DNA]</scope>
    <source>
        <strain evidence="1 2">PLY_AMNH</strain>
    </source>
</reference>
<accession>A0AAE0GZN8</accession>
<protein>
    <submittedName>
        <fullName evidence="1">Uncharacterized protein</fullName>
    </submittedName>
</protein>
<dbReference type="EMBL" id="LGRX02000906">
    <property type="protein sequence ID" value="KAK3287317.1"/>
    <property type="molecule type" value="Genomic_DNA"/>
</dbReference>
<comment type="caution">
    <text evidence="1">The sequence shown here is derived from an EMBL/GenBank/DDBJ whole genome shotgun (WGS) entry which is preliminary data.</text>
</comment>
<proteinExistence type="predicted"/>